<sequence>MAYEHPFVPGAYDRNAAFPQFAGLVHKAGDFVQAAEANEAQSIMRRRIQRVGDMVARDGDRYSGAQVSIDVETGRIILAAGKIYAAGDMRDVPERILEGIDLEGEVSIGIRIVTSYLDGDDLPALRGLHPGSKAEGEDGAAREVPTVAWSLRSLSEPGDYYQVYVARDGTVIDQTGPSSLATINAQIAAKDVLVTGGNYIAKGCIVTALGQVGSAMHFSVSEGIASIYGNTRTRTAALRYGEPIEWNVAQVGAEPHVFDDGGSGTATIRLLNGPIAAVNSVTVVKRTSSTIVRGPVAGTSDLLPKSSVQTIELVVQGGTTFATSAYVRDGNSISWAPAGAEPATGSSYTVTYTYLETVAPTTIGLDDIVVSGGVTGSTVLVNYHWKLPRTDRLCLNQQGDVLYLRGVSARTPKPPIEPADVLGLADIHNDWRGTPIVVNNGTAACPLPMLWRFMDLVLRNADTLALARLEQDADQREPVAKNGMFVDPLDNDDYRDGGVPQTAAIVDNEIRLAIDPTIITVPMTGPVLLPYVDELIIDQPFVTACVKINPYQNFYPLPAKLSLSPAVDMWTETRTEWLSDRTVQVTGTRAGTTTSEQLMSRRQESATFLRQIEVDYLIEGFGAGEILSYFEFDGLDLTPSPARVADGAGKIAASFVIPEGITTGTKMVYARGAGGAEAWAEFTGDGIIDISVMQRVVTVTTVPPPPPQSNGGGSTQPQNSPARRNGPKERDPQAQSFAPLTVRHITGVDFRICKVGNPARPLAVELVDMRDGDPTTDVFATASVPMSTVSDGDWISARWDWPVVRGATGLSAFVIKTDDGEHSISVANVGEFDALRQETVAAQPYAAGNRHSSSNAVSWDHHQNSDITSRIYAARFTATTRRENLGTFNLVDCSDLRIRATVEIPTSDCAFWFELERANGEIIVLLPNEPHEFSEYVTEAVKLWAVLRGTAEVSPVLYPYVTLLCGKIRTTGDYVSRAFVAGTGVNVVGRIQALLPAGATLTVSMDKANDVFEPMTLASTTVLTDGAIERRYHKTGVTADLVRLKVSLTGGPAARVRARKPRFFSY</sequence>
<keyword evidence="4" id="KW-1185">Reference proteome</keyword>
<protein>
    <recommendedName>
        <fullName evidence="2">DUF4815 domain-containing protein</fullName>
    </recommendedName>
</protein>
<evidence type="ECO:0000313" key="3">
    <source>
        <dbReference type="EMBL" id="MDQ0301356.1"/>
    </source>
</evidence>
<dbReference type="EMBL" id="JAUSUI010000001">
    <property type="protein sequence ID" value="MDQ0301356.1"/>
    <property type="molecule type" value="Genomic_DNA"/>
</dbReference>
<dbReference type="Pfam" id="PF16075">
    <property type="entry name" value="DUF4815"/>
    <property type="match status" value="1"/>
</dbReference>
<name>A0ABU0B6A6_9HYPH</name>
<feature type="domain" description="DUF4815" evidence="2">
    <location>
        <begin position="12"/>
        <end position="577"/>
    </location>
</feature>
<evidence type="ECO:0000259" key="2">
    <source>
        <dbReference type="Pfam" id="PF16075"/>
    </source>
</evidence>
<accession>A0ABU0B6A6</accession>
<organism evidence="3 4">
    <name type="scientific">Ancylobacter polymorphus</name>
    <dbReference type="NCBI Taxonomy" id="223390"/>
    <lineage>
        <taxon>Bacteria</taxon>
        <taxon>Pseudomonadati</taxon>
        <taxon>Pseudomonadota</taxon>
        <taxon>Alphaproteobacteria</taxon>
        <taxon>Hyphomicrobiales</taxon>
        <taxon>Xanthobacteraceae</taxon>
        <taxon>Ancylobacter</taxon>
    </lineage>
</organism>
<evidence type="ECO:0000256" key="1">
    <source>
        <dbReference type="SAM" id="MobiDB-lite"/>
    </source>
</evidence>
<feature type="region of interest" description="Disordered" evidence="1">
    <location>
        <begin position="700"/>
        <end position="738"/>
    </location>
</feature>
<reference evidence="3 4" key="1">
    <citation type="submission" date="2023-07" db="EMBL/GenBank/DDBJ databases">
        <title>Genomic Encyclopedia of Type Strains, Phase IV (KMG-IV): sequencing the most valuable type-strain genomes for metagenomic binning, comparative biology and taxonomic classification.</title>
        <authorList>
            <person name="Goeker M."/>
        </authorList>
    </citation>
    <scope>NUCLEOTIDE SEQUENCE [LARGE SCALE GENOMIC DNA]</scope>
    <source>
        <strain evidence="3 4">DSM 2457</strain>
    </source>
</reference>
<proteinExistence type="predicted"/>
<dbReference type="InterPro" id="IPR032096">
    <property type="entry name" value="DUF4815"/>
</dbReference>
<gene>
    <name evidence="3" type="ORF">J2S75_000367</name>
</gene>
<comment type="caution">
    <text evidence="3">The sequence shown here is derived from an EMBL/GenBank/DDBJ whole genome shotgun (WGS) entry which is preliminary data.</text>
</comment>
<dbReference type="RefSeq" id="WP_307017636.1">
    <property type="nucleotide sequence ID" value="NZ_JAUSUI010000001.1"/>
</dbReference>
<evidence type="ECO:0000313" key="4">
    <source>
        <dbReference type="Proteomes" id="UP001224682"/>
    </source>
</evidence>
<dbReference type="Proteomes" id="UP001224682">
    <property type="component" value="Unassembled WGS sequence"/>
</dbReference>